<dbReference type="GO" id="GO:0005484">
    <property type="term" value="F:SNAP receptor activity"/>
    <property type="evidence" value="ECO:0007669"/>
    <property type="project" value="TreeGrafter"/>
</dbReference>
<keyword evidence="9 10" id="KW-0472">Membrane</keyword>
<keyword evidence="6" id="KW-0653">Protein transport</keyword>
<feature type="transmembrane region" description="Helical" evidence="10">
    <location>
        <begin position="69"/>
        <end position="88"/>
    </location>
</feature>
<comment type="caution">
    <text evidence="11">The sequence shown here is derived from an EMBL/GenBank/DDBJ whole genome shotgun (WGS) entry which is preliminary data.</text>
</comment>
<gene>
    <name evidence="11" type="ORF">MGAL_10B037862</name>
</gene>
<protein>
    <recommendedName>
        <fullName evidence="3">Golgi SNAP receptor complex member 1</fullName>
    </recommendedName>
</protein>
<dbReference type="GO" id="GO:0015031">
    <property type="term" value="P:protein transport"/>
    <property type="evidence" value="ECO:0007669"/>
    <property type="project" value="UniProtKB-KW"/>
</dbReference>
<dbReference type="AlphaFoldDB" id="A0A8B6D0Y5"/>
<keyword evidence="7 10" id="KW-1133">Transmembrane helix</keyword>
<keyword evidence="8" id="KW-0333">Golgi apparatus</keyword>
<keyword evidence="4" id="KW-0813">Transport</keyword>
<evidence type="ECO:0000256" key="10">
    <source>
        <dbReference type="SAM" id="Phobius"/>
    </source>
</evidence>
<evidence type="ECO:0000256" key="5">
    <source>
        <dbReference type="ARBA" id="ARBA00022692"/>
    </source>
</evidence>
<dbReference type="Proteomes" id="UP000596742">
    <property type="component" value="Unassembled WGS sequence"/>
</dbReference>
<keyword evidence="5 10" id="KW-0812">Transmembrane</keyword>
<dbReference type="PANTHER" id="PTHR21094:SF2">
    <property type="entry name" value="GOLGI SNAP RECEPTOR COMPLEX MEMBER 1"/>
    <property type="match status" value="1"/>
</dbReference>
<evidence type="ECO:0000256" key="6">
    <source>
        <dbReference type="ARBA" id="ARBA00022927"/>
    </source>
</evidence>
<comment type="similarity">
    <text evidence="2">Belongs to the GOSR1 family.</text>
</comment>
<sequence>MYLKEHDHIRSSEKMIDDQISIAIATKENLQSQRKVLGTITQKMNSLANRFPLINTLMQKINLRKRRDTIILASVIATCVIILLLYAFH</sequence>
<dbReference type="EMBL" id="UYJE01002703">
    <property type="protein sequence ID" value="VDI12998.1"/>
    <property type="molecule type" value="Genomic_DNA"/>
</dbReference>
<dbReference type="CDD" id="cd15864">
    <property type="entry name" value="SNARE_GS28"/>
    <property type="match status" value="1"/>
</dbReference>
<evidence type="ECO:0000256" key="1">
    <source>
        <dbReference type="ARBA" id="ARBA00004409"/>
    </source>
</evidence>
<dbReference type="InterPro" id="IPR023601">
    <property type="entry name" value="Golgi_SNAP_su1"/>
</dbReference>
<evidence type="ECO:0000256" key="9">
    <source>
        <dbReference type="ARBA" id="ARBA00023136"/>
    </source>
</evidence>
<proteinExistence type="inferred from homology"/>
<evidence type="ECO:0000313" key="12">
    <source>
        <dbReference type="Proteomes" id="UP000596742"/>
    </source>
</evidence>
<evidence type="ECO:0000256" key="8">
    <source>
        <dbReference type="ARBA" id="ARBA00023034"/>
    </source>
</evidence>
<organism evidence="11 12">
    <name type="scientific">Mytilus galloprovincialis</name>
    <name type="common">Mediterranean mussel</name>
    <dbReference type="NCBI Taxonomy" id="29158"/>
    <lineage>
        <taxon>Eukaryota</taxon>
        <taxon>Metazoa</taxon>
        <taxon>Spiralia</taxon>
        <taxon>Lophotrochozoa</taxon>
        <taxon>Mollusca</taxon>
        <taxon>Bivalvia</taxon>
        <taxon>Autobranchia</taxon>
        <taxon>Pteriomorphia</taxon>
        <taxon>Mytilida</taxon>
        <taxon>Mytiloidea</taxon>
        <taxon>Mytilidae</taxon>
        <taxon>Mytilinae</taxon>
        <taxon>Mytilus</taxon>
    </lineage>
</organism>
<name>A0A8B6D0Y5_MYTGA</name>
<evidence type="ECO:0000256" key="4">
    <source>
        <dbReference type="ARBA" id="ARBA00022448"/>
    </source>
</evidence>
<keyword evidence="11" id="KW-0675">Receptor</keyword>
<dbReference type="GO" id="GO:0048219">
    <property type="term" value="P:inter-Golgi cisterna vesicle-mediated transport"/>
    <property type="evidence" value="ECO:0007669"/>
    <property type="project" value="TreeGrafter"/>
</dbReference>
<dbReference type="GO" id="GO:0031201">
    <property type="term" value="C:SNARE complex"/>
    <property type="evidence" value="ECO:0007669"/>
    <property type="project" value="TreeGrafter"/>
</dbReference>
<dbReference type="GO" id="GO:0006888">
    <property type="term" value="P:endoplasmic reticulum to Golgi vesicle-mediated transport"/>
    <property type="evidence" value="ECO:0007669"/>
    <property type="project" value="InterPro"/>
</dbReference>
<dbReference type="GO" id="GO:0005797">
    <property type="term" value="C:Golgi medial cisterna"/>
    <property type="evidence" value="ECO:0007669"/>
    <property type="project" value="TreeGrafter"/>
</dbReference>
<reference evidence="11" key="1">
    <citation type="submission" date="2018-11" db="EMBL/GenBank/DDBJ databases">
        <authorList>
            <person name="Alioto T."/>
            <person name="Alioto T."/>
        </authorList>
    </citation>
    <scope>NUCLEOTIDE SEQUENCE</scope>
</reference>
<dbReference type="GO" id="GO:0005801">
    <property type="term" value="C:cis-Golgi network"/>
    <property type="evidence" value="ECO:0007669"/>
    <property type="project" value="InterPro"/>
</dbReference>
<dbReference type="GO" id="GO:0000139">
    <property type="term" value="C:Golgi membrane"/>
    <property type="evidence" value="ECO:0007669"/>
    <property type="project" value="UniProtKB-SubCell"/>
</dbReference>
<accession>A0A8B6D0Y5</accession>
<evidence type="ECO:0000256" key="7">
    <source>
        <dbReference type="ARBA" id="ARBA00022989"/>
    </source>
</evidence>
<dbReference type="Pfam" id="PF12352">
    <property type="entry name" value="V-SNARE_C"/>
    <property type="match status" value="1"/>
</dbReference>
<evidence type="ECO:0000256" key="2">
    <source>
        <dbReference type="ARBA" id="ARBA00008473"/>
    </source>
</evidence>
<dbReference type="PANTHER" id="PTHR21094">
    <property type="entry name" value="GOS-28 SNARE- RELATED"/>
    <property type="match status" value="1"/>
</dbReference>
<keyword evidence="12" id="KW-1185">Reference proteome</keyword>
<evidence type="ECO:0000313" key="11">
    <source>
        <dbReference type="EMBL" id="VDI12998.1"/>
    </source>
</evidence>
<comment type="subcellular location">
    <subcellularLocation>
        <location evidence="1">Golgi apparatus membrane</location>
        <topology evidence="1">Single-pass type IV membrane protein</topology>
    </subcellularLocation>
</comment>
<dbReference type="OrthoDB" id="422156at2759"/>
<dbReference type="GO" id="GO:0006906">
    <property type="term" value="P:vesicle fusion"/>
    <property type="evidence" value="ECO:0007669"/>
    <property type="project" value="TreeGrafter"/>
</dbReference>
<evidence type="ECO:0000256" key="3">
    <source>
        <dbReference type="ARBA" id="ARBA00015612"/>
    </source>
</evidence>